<feature type="compositionally biased region" description="Low complexity" evidence="1">
    <location>
        <begin position="104"/>
        <end position="127"/>
    </location>
</feature>
<evidence type="ECO:0000313" key="3">
    <source>
        <dbReference type="Proteomes" id="UP001281614"/>
    </source>
</evidence>
<evidence type="ECO:0000313" key="2">
    <source>
        <dbReference type="EMBL" id="KAK2732777.1"/>
    </source>
</evidence>
<sequence>MAAMIAKSKESDRLYEAKLAQLKELVAGMTFRPATPDNPTTPEKSYDYSEWSPTPITISDFEPTVSPSDASFSYTRSPTHSPLLAIPSSVAEWDHLASASSPSLSAVAESDTPSSASASSPSPAPSSLRDEDIAALQRQASHSLLHGNLLLSQVPTSLLLHRVLRLLLHLVLSVSFESVGGITVSSAEIFASAHFVQLRILVRESSQCIAQTPELHFCAHVPTSLKKVSHLSHSSLCDMACVR</sequence>
<gene>
    <name evidence="2" type="ORF">CKAH01_08598</name>
</gene>
<keyword evidence="3" id="KW-1185">Reference proteome</keyword>
<protein>
    <submittedName>
        <fullName evidence="2">Uncharacterized protein</fullName>
    </submittedName>
</protein>
<dbReference type="AlphaFoldDB" id="A0AAE0D0A9"/>
<dbReference type="Proteomes" id="UP001281614">
    <property type="component" value="Unassembled WGS sequence"/>
</dbReference>
<proteinExistence type="predicted"/>
<dbReference type="EMBL" id="VYYT01000532">
    <property type="protein sequence ID" value="KAK2732777.1"/>
    <property type="molecule type" value="Genomic_DNA"/>
</dbReference>
<accession>A0AAE0D0A9</accession>
<evidence type="ECO:0000256" key="1">
    <source>
        <dbReference type="SAM" id="MobiDB-lite"/>
    </source>
</evidence>
<organism evidence="2 3">
    <name type="scientific">Colletotrichum kahawae</name>
    <name type="common">Coffee berry disease fungus</name>
    <dbReference type="NCBI Taxonomy" id="34407"/>
    <lineage>
        <taxon>Eukaryota</taxon>
        <taxon>Fungi</taxon>
        <taxon>Dikarya</taxon>
        <taxon>Ascomycota</taxon>
        <taxon>Pezizomycotina</taxon>
        <taxon>Sordariomycetes</taxon>
        <taxon>Hypocreomycetidae</taxon>
        <taxon>Glomerellales</taxon>
        <taxon>Glomerellaceae</taxon>
        <taxon>Colletotrichum</taxon>
        <taxon>Colletotrichum gloeosporioides species complex</taxon>
    </lineage>
</organism>
<reference evidence="2" key="1">
    <citation type="submission" date="2023-02" db="EMBL/GenBank/DDBJ databases">
        <title>Colletotrichum kahawae CIFC_Que2 genome sequencing and assembly.</title>
        <authorList>
            <person name="Baroncelli R."/>
        </authorList>
    </citation>
    <scope>NUCLEOTIDE SEQUENCE</scope>
    <source>
        <strain evidence="2">CIFC_Que2</strain>
    </source>
</reference>
<name>A0AAE0D0A9_COLKA</name>
<feature type="region of interest" description="Disordered" evidence="1">
    <location>
        <begin position="104"/>
        <end position="129"/>
    </location>
</feature>
<comment type="caution">
    <text evidence="2">The sequence shown here is derived from an EMBL/GenBank/DDBJ whole genome shotgun (WGS) entry which is preliminary data.</text>
</comment>